<dbReference type="EMBL" id="BSKO01000001">
    <property type="protein sequence ID" value="GLO66174.1"/>
    <property type="molecule type" value="Genomic_DNA"/>
</dbReference>
<evidence type="ECO:0000313" key="2">
    <source>
        <dbReference type="Proteomes" id="UP001275436"/>
    </source>
</evidence>
<dbReference type="RefSeq" id="WP_317958056.1">
    <property type="nucleotide sequence ID" value="NZ_BSKO01000001.1"/>
</dbReference>
<comment type="caution">
    <text evidence="1">The sequence shown here is derived from an EMBL/GenBank/DDBJ whole genome shotgun (WGS) entry which is preliminary data.</text>
</comment>
<evidence type="ECO:0000313" key="1">
    <source>
        <dbReference type="EMBL" id="GLO66174.1"/>
    </source>
</evidence>
<proteinExistence type="predicted"/>
<gene>
    <name evidence="1" type="ORF">MACH08_19580</name>
</gene>
<dbReference type="Proteomes" id="UP001275436">
    <property type="component" value="Unassembled WGS sequence"/>
</dbReference>
<protein>
    <submittedName>
        <fullName evidence="1">Uncharacterized protein</fullName>
    </submittedName>
</protein>
<reference evidence="1 2" key="1">
    <citation type="submission" date="2023-02" db="EMBL/GenBank/DDBJ databases">
        <title>Oceanobacillus kimchii IFOP_LL358 isolated form Alexandrium catenella lab strain.</title>
        <authorList>
            <person name="Gajardo G."/>
            <person name="Ueki S."/>
            <person name="Maruyama F."/>
        </authorList>
    </citation>
    <scope>NUCLEOTIDE SEQUENCE [LARGE SCALE GENOMIC DNA]</scope>
    <source>
        <strain evidence="1 2">IFOP_LL358</strain>
    </source>
</reference>
<organism evidence="1 2">
    <name type="scientific">Oceanobacillus kimchii</name>
    <dbReference type="NCBI Taxonomy" id="746691"/>
    <lineage>
        <taxon>Bacteria</taxon>
        <taxon>Bacillati</taxon>
        <taxon>Bacillota</taxon>
        <taxon>Bacilli</taxon>
        <taxon>Bacillales</taxon>
        <taxon>Bacillaceae</taxon>
        <taxon>Oceanobacillus</taxon>
    </lineage>
</organism>
<accession>A0ABQ5TH20</accession>
<keyword evidence="2" id="KW-1185">Reference proteome</keyword>
<name>A0ABQ5TH20_9BACI</name>
<sequence>MYSFAIPDDTLDEFNYFLSLQGTILRLYNKENIIHIKLVNDMYLPSNNQIVNPNRQFYEVLENFFTNKGIKITYNNTRSCFWRI</sequence>